<dbReference type="Pfam" id="PF07714">
    <property type="entry name" value="PK_Tyr_Ser-Thr"/>
    <property type="match status" value="1"/>
</dbReference>
<evidence type="ECO:0000256" key="3">
    <source>
        <dbReference type="ARBA" id="ARBA00004906"/>
    </source>
</evidence>
<dbReference type="PANTHER" id="PTHR45647">
    <property type="entry name" value="OS02G0152300 PROTEIN"/>
    <property type="match status" value="1"/>
</dbReference>
<dbReference type="InterPro" id="IPR011009">
    <property type="entry name" value="Kinase-like_dom_sf"/>
</dbReference>
<reference evidence="10" key="1">
    <citation type="journal article" date="2021" name="Nat. Commun.">
        <title>Genomic analyses provide insights into spinach domestication and the genetic basis of agronomic traits.</title>
        <authorList>
            <person name="Cai X."/>
            <person name="Sun X."/>
            <person name="Xu C."/>
            <person name="Sun H."/>
            <person name="Wang X."/>
            <person name="Ge C."/>
            <person name="Zhang Z."/>
            <person name="Wang Q."/>
            <person name="Fei Z."/>
            <person name="Jiao C."/>
            <person name="Wang Q."/>
        </authorList>
    </citation>
    <scope>NUCLEOTIDE SEQUENCE [LARGE SCALE GENOMIC DNA]</scope>
    <source>
        <strain evidence="10">cv. Varoflay</strain>
    </source>
</reference>
<keyword evidence="10" id="KW-1185">Reference proteome</keyword>
<evidence type="ECO:0000259" key="8">
    <source>
        <dbReference type="PROSITE" id="PS50011"/>
    </source>
</evidence>
<dbReference type="Pfam" id="PF04564">
    <property type="entry name" value="U-box"/>
    <property type="match status" value="1"/>
</dbReference>
<dbReference type="SUPFAM" id="SSF56112">
    <property type="entry name" value="Protein kinase-like (PK-like)"/>
    <property type="match status" value="1"/>
</dbReference>
<dbReference type="PROSITE" id="PS50011">
    <property type="entry name" value="PROTEIN_KINASE_DOM"/>
    <property type="match status" value="1"/>
</dbReference>
<dbReference type="EC" id="2.3.2.27" evidence="4"/>
<evidence type="ECO:0000313" key="10">
    <source>
        <dbReference type="Proteomes" id="UP000813463"/>
    </source>
</evidence>
<feature type="coiled-coil region" evidence="7">
    <location>
        <begin position="304"/>
        <end position="394"/>
    </location>
</feature>
<dbReference type="GO" id="GO:0061630">
    <property type="term" value="F:ubiquitin protein ligase activity"/>
    <property type="evidence" value="ECO:0007669"/>
    <property type="project" value="UniProtKB-EC"/>
</dbReference>
<comment type="function">
    <text evidence="2">Functions as an E3 ubiquitin ligase.</text>
</comment>
<dbReference type="SMART" id="SM00504">
    <property type="entry name" value="Ubox"/>
    <property type="match status" value="1"/>
</dbReference>
<organism evidence="10 11">
    <name type="scientific">Spinacia oleracea</name>
    <name type="common">Spinach</name>
    <dbReference type="NCBI Taxonomy" id="3562"/>
    <lineage>
        <taxon>Eukaryota</taxon>
        <taxon>Viridiplantae</taxon>
        <taxon>Streptophyta</taxon>
        <taxon>Embryophyta</taxon>
        <taxon>Tracheophyta</taxon>
        <taxon>Spermatophyta</taxon>
        <taxon>Magnoliopsida</taxon>
        <taxon>eudicotyledons</taxon>
        <taxon>Gunneridae</taxon>
        <taxon>Pentapetalae</taxon>
        <taxon>Caryophyllales</taxon>
        <taxon>Chenopodiaceae</taxon>
        <taxon>Chenopodioideae</taxon>
        <taxon>Anserineae</taxon>
        <taxon>Spinacia</taxon>
    </lineage>
</organism>
<dbReference type="KEGG" id="soe:110789609"/>
<evidence type="ECO:0000256" key="1">
    <source>
        <dbReference type="ARBA" id="ARBA00000900"/>
    </source>
</evidence>
<dbReference type="CDD" id="cd01989">
    <property type="entry name" value="USP_STK_Ubox_N"/>
    <property type="match status" value="1"/>
</dbReference>
<keyword evidence="6" id="KW-0833">Ubl conjugation pathway</keyword>
<dbReference type="Gene3D" id="3.30.200.20">
    <property type="entry name" value="Phosphorylase Kinase, domain 1"/>
    <property type="match status" value="1"/>
</dbReference>
<reference evidence="11" key="2">
    <citation type="submission" date="2025-08" db="UniProtKB">
        <authorList>
            <consortium name="RefSeq"/>
        </authorList>
    </citation>
    <scope>IDENTIFICATION</scope>
    <source>
        <tissue evidence="11">Leaf</tissue>
    </source>
</reference>
<accession>A0A9R0JXE5</accession>
<dbReference type="GO" id="GO:0005524">
    <property type="term" value="F:ATP binding"/>
    <property type="evidence" value="ECO:0007669"/>
    <property type="project" value="InterPro"/>
</dbReference>
<dbReference type="InterPro" id="IPR014729">
    <property type="entry name" value="Rossmann-like_a/b/a_fold"/>
</dbReference>
<comment type="catalytic activity">
    <reaction evidence="1">
        <text>S-ubiquitinyl-[E2 ubiquitin-conjugating enzyme]-L-cysteine + [acceptor protein]-L-lysine = [E2 ubiquitin-conjugating enzyme]-L-cysteine + N(6)-ubiquitinyl-[acceptor protein]-L-lysine.</text>
        <dbReference type="EC" id="2.3.2.27"/>
    </reaction>
</comment>
<name>A0A9R0JXE5_SPIOL</name>
<dbReference type="RefSeq" id="XP_021850005.2">
    <property type="nucleotide sequence ID" value="XM_021994313.2"/>
</dbReference>
<evidence type="ECO:0000256" key="7">
    <source>
        <dbReference type="SAM" id="Coils"/>
    </source>
</evidence>
<dbReference type="Gene3D" id="3.40.50.620">
    <property type="entry name" value="HUPs"/>
    <property type="match status" value="1"/>
</dbReference>
<keyword evidence="7" id="KW-0175">Coiled coil</keyword>
<evidence type="ECO:0000256" key="6">
    <source>
        <dbReference type="ARBA" id="ARBA00022786"/>
    </source>
</evidence>
<dbReference type="InterPro" id="IPR001245">
    <property type="entry name" value="Ser-Thr/Tyr_kinase_cat_dom"/>
</dbReference>
<proteinExistence type="predicted"/>
<evidence type="ECO:0000256" key="2">
    <source>
        <dbReference type="ARBA" id="ARBA00003861"/>
    </source>
</evidence>
<dbReference type="InterPro" id="IPR003613">
    <property type="entry name" value="Ubox_domain"/>
</dbReference>
<dbReference type="Gene3D" id="3.30.40.10">
    <property type="entry name" value="Zinc/RING finger domain, C3HC4 (zinc finger)"/>
    <property type="match status" value="1"/>
</dbReference>
<dbReference type="InterPro" id="IPR051348">
    <property type="entry name" value="U-box_ubiquitin_ligases"/>
</dbReference>
<evidence type="ECO:0000256" key="5">
    <source>
        <dbReference type="ARBA" id="ARBA00022679"/>
    </source>
</evidence>
<comment type="pathway">
    <text evidence="3">Protein modification; protein ubiquitination.</text>
</comment>
<dbReference type="PROSITE" id="PS51698">
    <property type="entry name" value="U_BOX"/>
    <property type="match status" value="1"/>
</dbReference>
<dbReference type="InterPro" id="IPR013083">
    <property type="entry name" value="Znf_RING/FYVE/PHD"/>
</dbReference>
<dbReference type="PANTHER" id="PTHR45647:SF100">
    <property type="entry name" value="U-BOX DOMAIN-CONTAINING PROTEIN 33"/>
    <property type="match status" value="1"/>
</dbReference>
<dbReference type="SUPFAM" id="SSF57850">
    <property type="entry name" value="RING/U-box"/>
    <property type="match status" value="1"/>
</dbReference>
<gene>
    <name evidence="11" type="primary">LOC110789609</name>
</gene>
<dbReference type="Proteomes" id="UP000813463">
    <property type="component" value="Chromosome 2"/>
</dbReference>
<protein>
    <recommendedName>
        <fullName evidence="4">RING-type E3 ubiquitin transferase</fullName>
        <ecNumber evidence="4">2.3.2.27</ecNumber>
    </recommendedName>
</protein>
<dbReference type="GO" id="GO:0016567">
    <property type="term" value="P:protein ubiquitination"/>
    <property type="evidence" value="ECO:0007669"/>
    <property type="project" value="InterPro"/>
</dbReference>
<evidence type="ECO:0000313" key="11">
    <source>
        <dbReference type="RefSeq" id="XP_021850005.2"/>
    </source>
</evidence>
<evidence type="ECO:0000256" key="4">
    <source>
        <dbReference type="ARBA" id="ARBA00012483"/>
    </source>
</evidence>
<sequence>MDLILLEDNHVSNTETAITAIKEEKLYVAVGKEVKQNETLLSWAIQNSGGRTISILHVHQPDNFIPILGEKFHWSSLKEQEVRAYRGIERQFMLKTLDEYIHFCRQFGVQAEKLYIEMDSVERGILQLIAEHDIEKLVMGAAQDDLYHTKMMELVSKKAVYVQQHAPAKCHIWFVCKGHLIHQRKCSSEARIHAQNERSINSKSLSLMGQSNKSTAVSEDLLLGEGSSQFGMSTGRVTKLPSMDNIETHVSPPELDLEANYHNWAWDEILQSELHTEPLFNQNHHRHLYSPRSVAQEISSEGVYAEVMSKNKELEGDIQKVKNERDKLREEYQDVMDQNLVLESRVENYDKVLKELEEGIIYNVDMLQICEKERDDLKIERDNVLKTAEELLNQSAEAASKTDSPRFFTTLTFAEIERATNDFDPSLQLWEGENGSIYRGTLSHTQVTIKMWHPEGPQGPREFHQEVEILSKFRHPNVVTLMGVCPEAWAVVYEYLPNGSLQERLNSTGNTPLLWQTRIRIATEICCALIFLHSCVPERVVHCALKPASVFLDSNFTCKIGDFGFSHLVSDQENLFSTEFPNSSSYTDPEYFITGVATPAIDVYSFGMILLELLTGKPAFGVTGELEDALNENSFDSVLDTSAGEWPFVQAEQLARLALRCCEENANDRPDLKSDVWRVLEPMRTSCGGSTSYHLGDEEHRQAPSYFICPIFQEVMKDPHVAADGYTYEAEALQGWLDSDHDTSPMTNLQLQHSNLVPNHALRSAIQEWRQRH</sequence>
<dbReference type="GO" id="GO:0004672">
    <property type="term" value="F:protein kinase activity"/>
    <property type="evidence" value="ECO:0007669"/>
    <property type="project" value="InterPro"/>
</dbReference>
<keyword evidence="5" id="KW-0808">Transferase</keyword>
<dbReference type="InterPro" id="IPR000719">
    <property type="entry name" value="Prot_kinase_dom"/>
</dbReference>
<feature type="domain" description="U-box" evidence="9">
    <location>
        <begin position="702"/>
        <end position="773"/>
    </location>
</feature>
<dbReference type="CDD" id="cd16655">
    <property type="entry name" value="RING-Ubox_WDSUB1-like"/>
    <property type="match status" value="1"/>
</dbReference>
<evidence type="ECO:0000259" key="9">
    <source>
        <dbReference type="PROSITE" id="PS51698"/>
    </source>
</evidence>
<feature type="domain" description="Protein kinase" evidence="8">
    <location>
        <begin position="423"/>
        <end position="684"/>
    </location>
</feature>
<dbReference type="Gene3D" id="1.10.510.10">
    <property type="entry name" value="Transferase(Phosphotransferase) domain 1"/>
    <property type="match status" value="1"/>
</dbReference>
<dbReference type="GeneID" id="110789609"/>
<dbReference type="SUPFAM" id="SSF52402">
    <property type="entry name" value="Adenine nucleotide alpha hydrolases-like"/>
    <property type="match status" value="1"/>
</dbReference>
<dbReference type="AlphaFoldDB" id="A0A9R0JXE5"/>